<dbReference type="GO" id="GO:0005506">
    <property type="term" value="F:iron ion binding"/>
    <property type="evidence" value="ECO:0007669"/>
    <property type="project" value="InterPro"/>
</dbReference>
<keyword evidence="4" id="KW-0479">Metal-binding</keyword>
<dbReference type="InterPro" id="IPR002397">
    <property type="entry name" value="Cyt_P450_B"/>
</dbReference>
<dbReference type="Pfam" id="PF00067">
    <property type="entry name" value="p450"/>
    <property type="match status" value="2"/>
</dbReference>
<evidence type="ECO:0000256" key="6">
    <source>
        <dbReference type="ARBA" id="ARBA00023004"/>
    </source>
</evidence>
<evidence type="ECO:0000313" key="10">
    <source>
        <dbReference type="EMBL" id="ORV70246.1"/>
    </source>
</evidence>
<keyword evidence="3" id="KW-0349">Heme</keyword>
<proteinExistence type="inferred from homology"/>
<keyword evidence="6" id="KW-0408">Iron</keyword>
<protein>
    <submittedName>
        <fullName evidence="9">Cytochrome</fullName>
    </submittedName>
</protein>
<keyword evidence="5" id="KW-0560">Oxidoreductase</keyword>
<dbReference type="GO" id="GO:0008395">
    <property type="term" value="F:steroid hydroxylase activity"/>
    <property type="evidence" value="ECO:0007669"/>
    <property type="project" value="TreeGrafter"/>
</dbReference>
<evidence type="ECO:0000256" key="4">
    <source>
        <dbReference type="ARBA" id="ARBA00022723"/>
    </source>
</evidence>
<evidence type="ECO:0000256" key="3">
    <source>
        <dbReference type="ARBA" id="ARBA00022617"/>
    </source>
</evidence>
<dbReference type="InterPro" id="IPR001128">
    <property type="entry name" value="Cyt_P450"/>
</dbReference>
<dbReference type="PANTHER" id="PTHR46696:SF4">
    <property type="entry name" value="BIOTIN BIOSYNTHESIS CYTOCHROME P450"/>
    <property type="match status" value="1"/>
</dbReference>
<dbReference type="CDD" id="cd11033">
    <property type="entry name" value="CYP142-like"/>
    <property type="match status" value="1"/>
</dbReference>
<keyword evidence="12" id="KW-1185">Reference proteome</keyword>
<evidence type="ECO:0000313" key="9">
    <source>
        <dbReference type="EMBL" id="OBR99625.1"/>
    </source>
</evidence>
<dbReference type="SUPFAM" id="SSF48264">
    <property type="entry name" value="Cytochrome P450"/>
    <property type="match status" value="1"/>
</dbReference>
<evidence type="ECO:0000256" key="7">
    <source>
        <dbReference type="ARBA" id="ARBA00023033"/>
    </source>
</evidence>
<keyword evidence="7" id="KW-0503">Monooxygenase</keyword>
<comment type="cofactor">
    <cofactor evidence="1">
        <name>heme</name>
        <dbReference type="ChEBI" id="CHEBI:30413"/>
    </cofactor>
</comment>
<dbReference type="GO" id="GO:0020037">
    <property type="term" value="F:heme binding"/>
    <property type="evidence" value="ECO:0007669"/>
    <property type="project" value="InterPro"/>
</dbReference>
<dbReference type="AlphaFoldDB" id="A0A1A6BBH0"/>
<dbReference type="RefSeq" id="WP_065135982.1">
    <property type="nucleotide sequence ID" value="NZ_JACKSU010000054.1"/>
</dbReference>
<reference evidence="9 11" key="2">
    <citation type="submission" date="2016-06" db="EMBL/GenBank/DDBJ databases">
        <authorList>
            <person name="Kjaerup R.B."/>
            <person name="Dalgaard T.S."/>
            <person name="Juul-Madsen H.R."/>
        </authorList>
    </citation>
    <scope>NUCLEOTIDE SEQUENCE [LARGE SCALE GENOMIC DNA]</scope>
    <source>
        <strain evidence="9 11">1245752.6</strain>
    </source>
</reference>
<organism evidence="9 11">
    <name type="scientific">Mycobacterium gordonae</name>
    <dbReference type="NCBI Taxonomy" id="1778"/>
    <lineage>
        <taxon>Bacteria</taxon>
        <taxon>Bacillati</taxon>
        <taxon>Actinomycetota</taxon>
        <taxon>Actinomycetes</taxon>
        <taxon>Mycobacteriales</taxon>
        <taxon>Mycobacteriaceae</taxon>
        <taxon>Mycobacterium</taxon>
    </lineage>
</organism>
<dbReference type="Gene3D" id="1.10.630.10">
    <property type="entry name" value="Cytochrome P450"/>
    <property type="match status" value="1"/>
</dbReference>
<evidence type="ECO:0000256" key="1">
    <source>
        <dbReference type="ARBA" id="ARBA00001971"/>
    </source>
</evidence>
<evidence type="ECO:0000313" key="12">
    <source>
        <dbReference type="Proteomes" id="UP000193928"/>
    </source>
</evidence>
<gene>
    <name evidence="9" type="ORF">A9W98_29180</name>
    <name evidence="10" type="ORF">AWC08_05390</name>
</gene>
<dbReference type="FunFam" id="1.10.630.10:FF:000018">
    <property type="entry name" value="Cytochrome P450 monooxygenase"/>
    <property type="match status" value="1"/>
</dbReference>
<evidence type="ECO:0000313" key="11">
    <source>
        <dbReference type="Proteomes" id="UP000093757"/>
    </source>
</evidence>
<comment type="caution">
    <text evidence="9">The sequence shown here is derived from an EMBL/GenBank/DDBJ whole genome shotgun (WGS) entry which is preliminary data.</text>
</comment>
<evidence type="ECO:0000256" key="5">
    <source>
        <dbReference type="ARBA" id="ARBA00023002"/>
    </source>
</evidence>
<dbReference type="EMBL" id="LQOY01000227">
    <property type="protein sequence ID" value="ORV70246.1"/>
    <property type="molecule type" value="Genomic_DNA"/>
</dbReference>
<dbReference type="Proteomes" id="UP000193928">
    <property type="component" value="Unassembled WGS sequence"/>
</dbReference>
<dbReference type="PRINTS" id="PR00359">
    <property type="entry name" value="BP450"/>
</dbReference>
<dbReference type="InterPro" id="IPR036396">
    <property type="entry name" value="Cyt_P450_sf"/>
</dbReference>
<evidence type="ECO:0000256" key="2">
    <source>
        <dbReference type="ARBA" id="ARBA00010617"/>
    </source>
</evidence>
<dbReference type="GO" id="GO:0006707">
    <property type="term" value="P:cholesterol catabolic process"/>
    <property type="evidence" value="ECO:0007669"/>
    <property type="project" value="TreeGrafter"/>
</dbReference>
<dbReference type="PANTHER" id="PTHR46696">
    <property type="entry name" value="P450, PUTATIVE (EUROFUNG)-RELATED"/>
    <property type="match status" value="1"/>
</dbReference>
<comment type="similarity">
    <text evidence="2">Belongs to the cytochrome P450 family.</text>
</comment>
<reference evidence="10 12" key="1">
    <citation type="submission" date="2016-01" db="EMBL/GenBank/DDBJ databases">
        <title>The new phylogeny of the genus Mycobacterium.</title>
        <authorList>
            <person name="Tarcisio F."/>
            <person name="Conor M."/>
            <person name="Antonella G."/>
            <person name="Elisabetta G."/>
            <person name="Giulia F.S."/>
            <person name="Sara T."/>
            <person name="Anna F."/>
            <person name="Clotilde B."/>
            <person name="Roberto B."/>
            <person name="Veronica D.S."/>
            <person name="Fabio R."/>
            <person name="Monica P."/>
            <person name="Olivier J."/>
            <person name="Enrico T."/>
            <person name="Nicola S."/>
        </authorList>
    </citation>
    <scope>NUCLEOTIDE SEQUENCE [LARGE SCALE GENOMIC DNA]</scope>
    <source>
        <strain evidence="10 12">DSM 44160</strain>
    </source>
</reference>
<dbReference type="GO" id="GO:0036199">
    <property type="term" value="F:cholest-4-en-3-one 26-monooxygenase activity"/>
    <property type="evidence" value="ECO:0007669"/>
    <property type="project" value="TreeGrafter"/>
</dbReference>
<dbReference type="EMBL" id="MAEM01000433">
    <property type="protein sequence ID" value="OBR99625.1"/>
    <property type="molecule type" value="Genomic_DNA"/>
</dbReference>
<evidence type="ECO:0000256" key="8">
    <source>
        <dbReference type="SAM" id="MobiDB-lite"/>
    </source>
</evidence>
<sequence length="431" mass="48411">MDLKTDADSGLRPRVNGTPPPEIPLADIALGSLDFWALDDDYRDGAFATLRREAPISFWPAIELEGFTAGNGHWALTRLDDVFFASRHPELFSSSPNITINDQTPELAEYFGSMIVMDDPRHQRLRSIVSRAFTPKVVARIEASVRDRAHQLVTSMMANHPDRRADLVSEIAGPLPLQIICDMMGIPEDDHQKIFHWTNVILGFGDPDLATDFGEFLQVSMDIGAYATALAEDRRVNHHDDLTTALVEAEVNGERLSSSEIATFFILLVVAGNETTRNAISHGVLALSRYPEERDRWWADYDGLAHTATEEIVRWASPVVYMRRTLTRDFELSGTKMAEGDKVSLWYCSANRDESKFADPWRFDVARNPNPHVGFGGGGAHFCLGANLARREIRVVFDELRREMPEIVATAEPRRLLSQFIHGIKVLPVTW</sequence>
<name>A0A1A6BBH0_MYCGO</name>
<accession>A0A1A6BBH0</accession>
<feature type="region of interest" description="Disordered" evidence="8">
    <location>
        <begin position="1"/>
        <end position="20"/>
    </location>
</feature>
<feature type="compositionally biased region" description="Basic and acidic residues" evidence="8">
    <location>
        <begin position="1"/>
        <end position="11"/>
    </location>
</feature>
<dbReference type="OrthoDB" id="5241086at2"/>
<dbReference type="Proteomes" id="UP000093757">
    <property type="component" value="Unassembled WGS sequence"/>
</dbReference>